<gene>
    <name evidence="1" type="ORF">ALO53_05265</name>
    <name evidence="2" type="ORF">ALP66_05493</name>
</gene>
<dbReference type="EMBL" id="LJQO01000197">
    <property type="protein sequence ID" value="KPX74635.1"/>
    <property type="molecule type" value="Genomic_DNA"/>
</dbReference>
<evidence type="ECO:0000313" key="4">
    <source>
        <dbReference type="Proteomes" id="UP000270873"/>
    </source>
</evidence>
<evidence type="ECO:0000313" key="2">
    <source>
        <dbReference type="EMBL" id="RMS54246.1"/>
    </source>
</evidence>
<reference evidence="2 4" key="2">
    <citation type="submission" date="2018-08" db="EMBL/GenBank/DDBJ databases">
        <title>Recombination of ecologically and evolutionarily significant loci maintains genetic cohesion in the Pseudomonas syringae species complex.</title>
        <authorList>
            <person name="Dillon M."/>
            <person name="Thakur S."/>
            <person name="Almeida R.N.D."/>
            <person name="Weir B.S."/>
            <person name="Guttman D.S."/>
        </authorList>
    </citation>
    <scope>NUCLEOTIDE SEQUENCE [LARGE SCALE GENOMIC DNA]</scope>
    <source>
        <strain evidence="2 4">ICMP 7847</strain>
    </source>
</reference>
<evidence type="ECO:0000313" key="1">
    <source>
        <dbReference type="EMBL" id="KPX74635.1"/>
    </source>
</evidence>
<dbReference type="EMBL" id="RBSP01000089">
    <property type="protein sequence ID" value="RMS54246.1"/>
    <property type="molecule type" value="Genomic_DNA"/>
</dbReference>
<dbReference type="PATRIC" id="fig|251724.3.peg.4897"/>
<organism evidence="1 3">
    <name type="scientific">Pseudomonas amygdali pv. photiniae</name>
    <dbReference type="NCBI Taxonomy" id="251724"/>
    <lineage>
        <taxon>Bacteria</taxon>
        <taxon>Pseudomonadati</taxon>
        <taxon>Pseudomonadota</taxon>
        <taxon>Gammaproteobacteria</taxon>
        <taxon>Pseudomonadales</taxon>
        <taxon>Pseudomonadaceae</taxon>
        <taxon>Pseudomonas</taxon>
        <taxon>Pseudomonas amygdali</taxon>
    </lineage>
</organism>
<proteinExistence type="predicted"/>
<comment type="caution">
    <text evidence="1">The sequence shown here is derived from an EMBL/GenBank/DDBJ whole genome shotgun (WGS) entry which is preliminary data.</text>
</comment>
<dbReference type="Proteomes" id="UP000050469">
    <property type="component" value="Unassembled WGS sequence"/>
</dbReference>
<protein>
    <submittedName>
        <fullName evidence="1">Uncharacterized protein</fullName>
    </submittedName>
</protein>
<dbReference type="AlphaFoldDB" id="A0A0P9TMZ1"/>
<accession>A0A0P9TMZ1</accession>
<evidence type="ECO:0000313" key="3">
    <source>
        <dbReference type="Proteomes" id="UP000050469"/>
    </source>
</evidence>
<sequence length="77" mass="8540">MIKSFIMSLGWSGFLPTPSGGGQRCKHAGKANVMPLKIKTGGNKKCERCQPKQSRRIDGFPKELMTIGHHNVLLFSR</sequence>
<name>A0A0P9TMZ1_PSEA0</name>
<dbReference type="Proteomes" id="UP000270873">
    <property type="component" value="Unassembled WGS sequence"/>
</dbReference>
<reference evidence="1 3" key="1">
    <citation type="submission" date="2015-09" db="EMBL/GenBank/DDBJ databases">
        <title>Genome announcement of multiple Pseudomonas syringae strains.</title>
        <authorList>
            <person name="Thakur S."/>
            <person name="Wang P.W."/>
            <person name="Gong Y."/>
            <person name="Weir B.S."/>
            <person name="Guttman D.S."/>
        </authorList>
    </citation>
    <scope>NUCLEOTIDE SEQUENCE [LARGE SCALE GENOMIC DNA]</scope>
    <source>
        <strain evidence="1 3">ICMP7840</strain>
    </source>
</reference>